<accession>A0AAU7DER4</accession>
<proteinExistence type="predicted"/>
<dbReference type="AlphaFoldDB" id="A0AAU7DER4"/>
<evidence type="ECO:0000313" key="2">
    <source>
        <dbReference type="EMBL" id="XBH15825.1"/>
    </source>
</evidence>
<keyword evidence="1" id="KW-0732">Signal</keyword>
<dbReference type="RefSeq" id="WP_348261057.1">
    <property type="nucleotide sequence ID" value="NZ_CP121196.1"/>
</dbReference>
<protein>
    <submittedName>
        <fullName evidence="2">Uncharacterized protein</fullName>
    </submittedName>
</protein>
<feature type="signal peptide" evidence="1">
    <location>
        <begin position="1"/>
        <end position="28"/>
    </location>
</feature>
<name>A0AAU7DER4_9BACT</name>
<evidence type="ECO:0000256" key="1">
    <source>
        <dbReference type="SAM" id="SignalP"/>
    </source>
</evidence>
<gene>
    <name evidence="2" type="ORF">P8935_14740</name>
</gene>
<organism evidence="2">
    <name type="scientific">Telmatobacter sp. DSM 110680</name>
    <dbReference type="NCBI Taxonomy" id="3036704"/>
    <lineage>
        <taxon>Bacteria</taxon>
        <taxon>Pseudomonadati</taxon>
        <taxon>Acidobacteriota</taxon>
        <taxon>Terriglobia</taxon>
        <taxon>Terriglobales</taxon>
        <taxon>Acidobacteriaceae</taxon>
        <taxon>Telmatobacter</taxon>
    </lineage>
</organism>
<sequence>MKLFTRSYAFRMVAVIAAALLLSSAAFAVKPASSVEISILMGQARQDAVLADKDMTALESYSMAGVPWQVHFLRLQEIQVHVNDLMKDVNQLRAIESNGTPSQQDAINRLDSLVSSMAANVRVTIKYLNQNHSRVNMPPFNDQVHIDRLLINSIYNVTRAHAPKNNMYFADAPKK</sequence>
<reference evidence="2" key="1">
    <citation type="submission" date="2023-03" db="EMBL/GenBank/DDBJ databases">
        <title>Edaphobacter sp.</title>
        <authorList>
            <person name="Huber K.J."/>
            <person name="Papendorf J."/>
            <person name="Pilke C."/>
            <person name="Bunk B."/>
            <person name="Sproeer C."/>
            <person name="Pester M."/>
        </authorList>
    </citation>
    <scope>NUCLEOTIDE SEQUENCE</scope>
    <source>
        <strain evidence="2">DSM 110680</strain>
    </source>
</reference>
<dbReference type="EMBL" id="CP121196">
    <property type="protein sequence ID" value="XBH15825.1"/>
    <property type="molecule type" value="Genomic_DNA"/>
</dbReference>
<feature type="chain" id="PRO_5043761534" evidence="1">
    <location>
        <begin position="29"/>
        <end position="175"/>
    </location>
</feature>